<name>A0ABN7ARD3_9HEMI</name>
<evidence type="ECO:0000259" key="1">
    <source>
        <dbReference type="PROSITE" id="PS50191"/>
    </source>
</evidence>
<dbReference type="Proteomes" id="UP001307889">
    <property type="component" value="Chromosome 5"/>
</dbReference>
<evidence type="ECO:0000313" key="2">
    <source>
        <dbReference type="EMBL" id="BES94783.1"/>
    </source>
</evidence>
<dbReference type="SUPFAM" id="SSF46938">
    <property type="entry name" value="CRAL/TRIO N-terminal domain"/>
    <property type="match status" value="1"/>
</dbReference>
<dbReference type="CDD" id="cd00170">
    <property type="entry name" value="SEC14"/>
    <property type="match status" value="1"/>
</dbReference>
<sequence>MDEVQLKRPSPWKVKASEEFEKRAELKKEDLQTIREWMQSQSHLPQNVEDEMLLHFLQACYFDVNHTKNTIEFFYSYRTSMTEFFADWDPLSKETQEIVNNVLIAAPLPGNDEEGNKIIVCKLNDPNPAIFNYPICVKWLMITAQVAQWDMGIQDGYVIVYDAAGFSMSHLFKCTLGTIKNYINWGKNASPIRVLRLVFVNTSSVVKKTIALAKPFLSKELLGMMKFYTDTETYFSTLAKDTVPEDYGGTAAPILTLHRNHMKKIMEYQHDLIGEENMKSDETKRAGKSKKEVKQVEKSFKTLEID</sequence>
<reference evidence="2 3" key="1">
    <citation type="submission" date="2023-09" db="EMBL/GenBank/DDBJ databases">
        <title>Nesidiocoris tenuis whole genome shotgun sequence.</title>
        <authorList>
            <person name="Shibata T."/>
            <person name="Shimoda M."/>
            <person name="Kobayashi T."/>
            <person name="Uehara T."/>
        </authorList>
    </citation>
    <scope>NUCLEOTIDE SEQUENCE [LARGE SCALE GENOMIC DNA]</scope>
    <source>
        <strain evidence="2 3">Japan</strain>
    </source>
</reference>
<protein>
    <submittedName>
        <fullName evidence="2">CRAL/TRIO domain</fullName>
    </submittedName>
</protein>
<dbReference type="InterPro" id="IPR001251">
    <property type="entry name" value="CRAL-TRIO_dom"/>
</dbReference>
<dbReference type="SUPFAM" id="SSF52087">
    <property type="entry name" value="CRAL/TRIO domain"/>
    <property type="match status" value="1"/>
</dbReference>
<feature type="domain" description="CRAL-TRIO" evidence="1">
    <location>
        <begin position="95"/>
        <end position="255"/>
    </location>
</feature>
<organism evidence="2 3">
    <name type="scientific">Nesidiocoris tenuis</name>
    <dbReference type="NCBI Taxonomy" id="355587"/>
    <lineage>
        <taxon>Eukaryota</taxon>
        <taxon>Metazoa</taxon>
        <taxon>Ecdysozoa</taxon>
        <taxon>Arthropoda</taxon>
        <taxon>Hexapoda</taxon>
        <taxon>Insecta</taxon>
        <taxon>Pterygota</taxon>
        <taxon>Neoptera</taxon>
        <taxon>Paraneoptera</taxon>
        <taxon>Hemiptera</taxon>
        <taxon>Heteroptera</taxon>
        <taxon>Panheteroptera</taxon>
        <taxon>Cimicomorpha</taxon>
        <taxon>Miridae</taxon>
        <taxon>Dicyphina</taxon>
        <taxon>Nesidiocoris</taxon>
    </lineage>
</organism>
<keyword evidence="3" id="KW-1185">Reference proteome</keyword>
<dbReference type="PANTHER" id="PTHR10174">
    <property type="entry name" value="ALPHA-TOCOPHEROL TRANSFER PROTEIN-RELATED"/>
    <property type="match status" value="1"/>
</dbReference>
<evidence type="ECO:0000313" key="3">
    <source>
        <dbReference type="Proteomes" id="UP001307889"/>
    </source>
</evidence>
<dbReference type="Pfam" id="PF00650">
    <property type="entry name" value="CRAL_TRIO"/>
    <property type="match status" value="1"/>
</dbReference>
<dbReference type="InterPro" id="IPR036865">
    <property type="entry name" value="CRAL-TRIO_dom_sf"/>
</dbReference>
<dbReference type="Gene3D" id="1.10.8.20">
    <property type="entry name" value="N-terminal domain of phosphatidylinositol transfer protein sec14p"/>
    <property type="match status" value="1"/>
</dbReference>
<dbReference type="InterPro" id="IPR036273">
    <property type="entry name" value="CRAL/TRIO_N_dom_sf"/>
</dbReference>
<proteinExistence type="predicted"/>
<accession>A0ABN7ARD3</accession>
<dbReference type="PROSITE" id="PS50191">
    <property type="entry name" value="CRAL_TRIO"/>
    <property type="match status" value="1"/>
</dbReference>
<dbReference type="Gene3D" id="3.40.525.10">
    <property type="entry name" value="CRAL-TRIO lipid binding domain"/>
    <property type="match status" value="1"/>
</dbReference>
<gene>
    <name evidence="2" type="ORF">NTJ_07592</name>
</gene>
<dbReference type="PANTHER" id="PTHR10174:SF224">
    <property type="entry name" value="RETINOL-BINDING PROTEIN PINTA"/>
    <property type="match status" value="1"/>
</dbReference>
<dbReference type="EMBL" id="AP028913">
    <property type="protein sequence ID" value="BES94783.1"/>
    <property type="molecule type" value="Genomic_DNA"/>
</dbReference>